<organism evidence="2 3">
    <name type="scientific">Rubricella aquisinus</name>
    <dbReference type="NCBI Taxonomy" id="2028108"/>
    <lineage>
        <taxon>Bacteria</taxon>
        <taxon>Pseudomonadati</taxon>
        <taxon>Pseudomonadota</taxon>
        <taxon>Alphaproteobacteria</taxon>
        <taxon>Rhodobacterales</taxon>
        <taxon>Paracoccaceae</taxon>
        <taxon>Rubricella</taxon>
    </lineage>
</organism>
<proteinExistence type="predicted"/>
<reference evidence="2 3" key="1">
    <citation type="submission" date="2020-08" db="EMBL/GenBank/DDBJ databases">
        <title>Genomic Encyclopedia of Type Strains, Phase IV (KMG-IV): sequencing the most valuable type-strain genomes for metagenomic binning, comparative biology and taxonomic classification.</title>
        <authorList>
            <person name="Goeker M."/>
        </authorList>
    </citation>
    <scope>NUCLEOTIDE SEQUENCE [LARGE SCALE GENOMIC DNA]</scope>
    <source>
        <strain evidence="2 3">DSM 103377</strain>
    </source>
</reference>
<dbReference type="PANTHER" id="PTHR42695">
    <property type="entry name" value="GLUTAMINE AMIDOTRANSFERASE YLR126C-RELATED"/>
    <property type="match status" value="1"/>
</dbReference>
<dbReference type="GO" id="GO:0016740">
    <property type="term" value="F:transferase activity"/>
    <property type="evidence" value="ECO:0007669"/>
    <property type="project" value="UniProtKB-KW"/>
</dbReference>
<keyword evidence="3" id="KW-1185">Reference proteome</keyword>
<protein>
    <submittedName>
        <fullName evidence="2">GMP synthase-like glutamine amidotransferase</fullName>
    </submittedName>
</protein>
<comment type="caution">
    <text evidence="2">The sequence shown here is derived from an EMBL/GenBank/DDBJ whole genome shotgun (WGS) entry which is preliminary data.</text>
</comment>
<dbReference type="InterPro" id="IPR017926">
    <property type="entry name" value="GATASE"/>
</dbReference>
<evidence type="ECO:0000313" key="3">
    <source>
        <dbReference type="Proteomes" id="UP000553766"/>
    </source>
</evidence>
<dbReference type="Gene3D" id="3.40.50.880">
    <property type="match status" value="1"/>
</dbReference>
<feature type="domain" description="Glutamine amidotransferase" evidence="1">
    <location>
        <begin position="40"/>
        <end position="189"/>
    </location>
</feature>
<dbReference type="SUPFAM" id="SSF52317">
    <property type="entry name" value="Class I glutamine amidotransferase-like"/>
    <property type="match status" value="1"/>
</dbReference>
<keyword evidence="2" id="KW-0808">Transferase</keyword>
<name>A0A840WND7_9RHOB</name>
<dbReference type="AlphaFoldDB" id="A0A840WND7"/>
<dbReference type="EMBL" id="JACIJS010000003">
    <property type="protein sequence ID" value="MBB5515172.1"/>
    <property type="molecule type" value="Genomic_DNA"/>
</dbReference>
<sequence length="242" mass="26222">MRIGILETGEVNAALLDQFGPYSPMFEALLVGEDTTFFTVSVVRGEMPDSVTDADGWVITGSRHGVYEDHPWIEPLKQFLRGAVEARVPVIGVCFGHQILAEALGGKVIKSEKGWGVGVHTYTPETVPSWMDGMEHGFAARAVHQDQVIDLPSDAHVIASSAFCPYAALAYGDPEAPYAISVQPHPEFSADFVRGIVEVRAGDGIPMDVAQSALASLDQPVNNTDWGRWMRKFLDIARANAA</sequence>
<evidence type="ECO:0000313" key="2">
    <source>
        <dbReference type="EMBL" id="MBB5515172.1"/>
    </source>
</evidence>
<dbReference type="GO" id="GO:0005829">
    <property type="term" value="C:cytosol"/>
    <property type="evidence" value="ECO:0007669"/>
    <property type="project" value="TreeGrafter"/>
</dbReference>
<evidence type="ECO:0000259" key="1">
    <source>
        <dbReference type="Pfam" id="PF00117"/>
    </source>
</evidence>
<keyword evidence="2" id="KW-0315">Glutamine amidotransferase</keyword>
<dbReference type="RefSeq" id="WP_184009508.1">
    <property type="nucleotide sequence ID" value="NZ_JACIJS010000003.1"/>
</dbReference>
<dbReference type="PANTHER" id="PTHR42695:SF5">
    <property type="entry name" value="GLUTAMINE AMIDOTRANSFERASE YLR126C-RELATED"/>
    <property type="match status" value="1"/>
</dbReference>
<dbReference type="InterPro" id="IPR029062">
    <property type="entry name" value="Class_I_gatase-like"/>
</dbReference>
<dbReference type="Proteomes" id="UP000553766">
    <property type="component" value="Unassembled WGS sequence"/>
</dbReference>
<dbReference type="CDD" id="cd01741">
    <property type="entry name" value="GATase1_1"/>
    <property type="match status" value="1"/>
</dbReference>
<gene>
    <name evidence="2" type="ORF">FHS89_001182</name>
</gene>
<dbReference type="InterPro" id="IPR044992">
    <property type="entry name" value="ChyE-like"/>
</dbReference>
<dbReference type="Pfam" id="PF00117">
    <property type="entry name" value="GATase"/>
    <property type="match status" value="1"/>
</dbReference>
<dbReference type="PROSITE" id="PS51273">
    <property type="entry name" value="GATASE_TYPE_1"/>
    <property type="match status" value="1"/>
</dbReference>
<accession>A0A840WND7</accession>
<dbReference type="PRINTS" id="PR00099">
    <property type="entry name" value="CPSGATASE"/>
</dbReference>